<dbReference type="InterPro" id="IPR036513">
    <property type="entry name" value="STAS_dom_sf"/>
</dbReference>
<evidence type="ECO:0000256" key="1">
    <source>
        <dbReference type="ARBA" id="ARBA00003787"/>
    </source>
</evidence>
<gene>
    <name evidence="4" type="ORF">PUV54_02410</name>
</gene>
<evidence type="ECO:0000256" key="2">
    <source>
        <dbReference type="RuleBase" id="RU362044"/>
    </source>
</evidence>
<evidence type="ECO:0000313" key="5">
    <source>
        <dbReference type="Proteomes" id="UP001214043"/>
    </source>
</evidence>
<dbReference type="PROSITE" id="PS50801">
    <property type="entry name" value="STAS"/>
    <property type="match status" value="1"/>
</dbReference>
<dbReference type="InterPro" id="IPR030802">
    <property type="entry name" value="Permease_MalE"/>
</dbReference>
<feature type="transmembrane region" description="Helical" evidence="2">
    <location>
        <begin position="315"/>
        <end position="338"/>
    </location>
</feature>
<dbReference type="GO" id="GO:0005548">
    <property type="term" value="F:phospholipid transporter activity"/>
    <property type="evidence" value="ECO:0007669"/>
    <property type="project" value="TreeGrafter"/>
</dbReference>
<dbReference type="EMBL" id="CP118166">
    <property type="protein sequence ID" value="WDI32042.1"/>
    <property type="molecule type" value="Genomic_DNA"/>
</dbReference>
<dbReference type="InterPro" id="IPR003453">
    <property type="entry name" value="ABC_MlaE_roteobac"/>
</dbReference>
<keyword evidence="2" id="KW-0472">Membrane</keyword>
<evidence type="ECO:0000313" key="4">
    <source>
        <dbReference type="EMBL" id="WDI32042.1"/>
    </source>
</evidence>
<dbReference type="Gene3D" id="3.30.750.24">
    <property type="entry name" value="STAS domain"/>
    <property type="match status" value="1"/>
</dbReference>
<dbReference type="InterPro" id="IPR002645">
    <property type="entry name" value="STAS_dom"/>
</dbReference>
<protein>
    <submittedName>
        <fullName evidence="4">ABC transporter permease</fullName>
    </submittedName>
</protein>
<keyword evidence="2" id="KW-1003">Cell membrane</keyword>
<organism evidence="4 5">
    <name type="scientific">Hyphococcus flavus</name>
    <dbReference type="NCBI Taxonomy" id="1866326"/>
    <lineage>
        <taxon>Bacteria</taxon>
        <taxon>Pseudomonadati</taxon>
        <taxon>Pseudomonadota</taxon>
        <taxon>Alphaproteobacteria</taxon>
        <taxon>Parvularculales</taxon>
        <taxon>Parvularculaceae</taxon>
        <taxon>Hyphococcus</taxon>
    </lineage>
</organism>
<dbReference type="Pfam" id="PF02405">
    <property type="entry name" value="MlaE"/>
    <property type="match status" value="1"/>
</dbReference>
<accession>A0AAE9ZFY8</accession>
<dbReference type="PANTHER" id="PTHR30188">
    <property type="entry name" value="ABC TRANSPORTER PERMEASE PROTEIN-RELATED"/>
    <property type="match status" value="1"/>
</dbReference>
<comment type="function">
    <text evidence="1">Could be part of an ABC transporter complex.</text>
</comment>
<name>A0AAE9ZFY8_9PROT</name>
<feature type="domain" description="STAS" evidence="3">
    <location>
        <begin position="6"/>
        <end position="67"/>
    </location>
</feature>
<reference evidence="4" key="1">
    <citation type="submission" date="2023-02" db="EMBL/GenBank/DDBJ databases">
        <title>Genome sequence of Hyphococcus flavus.</title>
        <authorList>
            <person name="Rong J.-C."/>
            <person name="Zhao Q."/>
            <person name="Yi M."/>
            <person name="Wu J.-Y."/>
        </authorList>
    </citation>
    <scope>NUCLEOTIDE SEQUENCE</scope>
    <source>
        <strain evidence="4">MCCC 1K03223</strain>
    </source>
</reference>
<proteinExistence type="inferred from homology"/>
<comment type="subcellular location">
    <subcellularLocation>
        <location evidence="2">Cell inner membrane</location>
        <topology evidence="2">Multi-pass membrane protein</topology>
    </subcellularLocation>
</comment>
<keyword evidence="2" id="KW-0812">Transmembrane</keyword>
<feature type="transmembrane region" description="Helical" evidence="2">
    <location>
        <begin position="202"/>
        <end position="226"/>
    </location>
</feature>
<dbReference type="KEGG" id="hfl:PUV54_02410"/>
<feature type="transmembrane region" description="Helical" evidence="2">
    <location>
        <begin position="171"/>
        <end position="190"/>
    </location>
</feature>
<feature type="transmembrane region" description="Helical" evidence="2">
    <location>
        <begin position="128"/>
        <end position="151"/>
    </location>
</feature>
<dbReference type="RefSeq" id="WP_274493927.1">
    <property type="nucleotide sequence ID" value="NZ_CP118166.1"/>
</dbReference>
<feature type="transmembrane region" description="Helical" evidence="2">
    <location>
        <begin position="358"/>
        <end position="376"/>
    </location>
</feature>
<dbReference type="AlphaFoldDB" id="A0AAE9ZFY8"/>
<dbReference type="PANTHER" id="PTHR30188:SF3">
    <property type="entry name" value="ABC TRANSPORTER PERMEASE"/>
    <property type="match status" value="1"/>
</dbReference>
<dbReference type="GO" id="GO:0043190">
    <property type="term" value="C:ATP-binding cassette (ABC) transporter complex"/>
    <property type="evidence" value="ECO:0007669"/>
    <property type="project" value="InterPro"/>
</dbReference>
<dbReference type="SUPFAM" id="SSF52091">
    <property type="entry name" value="SpoIIaa-like"/>
    <property type="match status" value="1"/>
</dbReference>
<evidence type="ECO:0000259" key="3">
    <source>
        <dbReference type="PROSITE" id="PS50801"/>
    </source>
</evidence>
<keyword evidence="2" id="KW-0997">Cell inner membrane</keyword>
<dbReference type="Proteomes" id="UP001214043">
    <property type="component" value="Chromosome"/>
</dbReference>
<feature type="transmembrane region" description="Helical" evidence="2">
    <location>
        <begin position="265"/>
        <end position="294"/>
    </location>
</feature>
<keyword evidence="5" id="KW-1185">Reference proteome</keyword>
<dbReference type="NCBIfam" id="TIGR00056">
    <property type="entry name" value="MlaE family lipid ABC transporter permease subunit"/>
    <property type="match status" value="1"/>
</dbReference>
<keyword evidence="2" id="KW-1133">Transmembrane helix</keyword>
<comment type="similarity">
    <text evidence="2">Belongs to the MlaE permease family.</text>
</comment>
<dbReference type="Pfam" id="PF01740">
    <property type="entry name" value="STAS"/>
    <property type="match status" value="1"/>
</dbReference>
<sequence length="378" mass="40943">MTDSAASFDIDMRQGVMNLVARGDWRARYLGVIDEKLRDFADDSVGRDIVIDVSAVEKLDTSGAMVLQRTFHACTQRTSASKFVGAKEAHAALLSQVEEHLAPCHVEPLQGNAFVSVLRRLGKGVIDAFLAGQAILSFVGEILSTAARGIMNPSRIRWTSTVHHMEEAGLNAIPIIGLMTFLIGAVVAFMGAKILRMFNADIFTVELVGISVLREFGVLLSAILIAGRSGSAFTAQIGSMKIREEIDAMRVLGLDPLEVLVLPRVLALVIMLPVIAFIAAMLGMIGGGLVAWLAMDISPALFMVRTQETIIMSHFWSGLIKAPFFAFVIAVVGCYQGMEVEGSAESLGQRTTLSVVQALFLVILIDAFFAMFFLEIDF</sequence>